<dbReference type="OrthoDB" id="9791746at2"/>
<keyword evidence="13" id="KW-1185">Reference proteome</keyword>
<dbReference type="SUPFAM" id="SSF109998">
    <property type="entry name" value="Triger factor/SurA peptide-binding domain-like"/>
    <property type="match status" value="1"/>
</dbReference>
<evidence type="ECO:0000259" key="11">
    <source>
        <dbReference type="PROSITE" id="PS50198"/>
    </source>
</evidence>
<proteinExistence type="predicted"/>
<dbReference type="PATRIC" id="fig|1317124.6.peg.2163"/>
<evidence type="ECO:0000256" key="7">
    <source>
        <dbReference type="ARBA" id="ARBA00030642"/>
    </source>
</evidence>
<gene>
    <name evidence="12" type="ORF">DW2_10674</name>
</gene>
<reference evidence="13" key="1">
    <citation type="submission" date="2013-04" db="EMBL/GenBank/DDBJ databases">
        <title>Thioclava sp. 13D2W-2 Genome Sequencing.</title>
        <authorList>
            <person name="Lai Q."/>
            <person name="Li G."/>
            <person name="Shao Z."/>
        </authorList>
    </citation>
    <scope>NUCLEOTIDE SEQUENCE [LARGE SCALE GENOMIC DNA]</scope>
    <source>
        <strain evidence="13">13D2W-2</strain>
    </source>
</reference>
<feature type="domain" description="PpiC" evidence="11">
    <location>
        <begin position="168"/>
        <end position="264"/>
    </location>
</feature>
<evidence type="ECO:0000256" key="5">
    <source>
        <dbReference type="ARBA" id="ARBA00023186"/>
    </source>
</evidence>
<evidence type="ECO:0000256" key="2">
    <source>
        <dbReference type="ARBA" id="ARBA00022729"/>
    </source>
</evidence>
<dbReference type="Pfam" id="PF09312">
    <property type="entry name" value="SurA_N"/>
    <property type="match status" value="1"/>
</dbReference>
<evidence type="ECO:0000256" key="3">
    <source>
        <dbReference type="ARBA" id="ARBA00022764"/>
    </source>
</evidence>
<comment type="caution">
    <text evidence="12">The sequence shown here is derived from an EMBL/GenBank/DDBJ whole genome shotgun (WGS) entry which is preliminary data.</text>
</comment>
<dbReference type="InterPro" id="IPR050280">
    <property type="entry name" value="OMP_Chaperone_SurA"/>
</dbReference>
<accession>A0A085TWC5</accession>
<dbReference type="PANTHER" id="PTHR47637">
    <property type="entry name" value="CHAPERONE SURA"/>
    <property type="match status" value="1"/>
</dbReference>
<dbReference type="InterPro" id="IPR000297">
    <property type="entry name" value="PPIase_PpiC"/>
</dbReference>
<dbReference type="AlphaFoldDB" id="A0A085TWC5"/>
<dbReference type="Pfam" id="PF00639">
    <property type="entry name" value="Rotamase"/>
    <property type="match status" value="1"/>
</dbReference>
<reference evidence="12 13" key="2">
    <citation type="journal article" date="2015" name="Antonie Van Leeuwenhoek">
        <title>Thioclava indica sp. nov., isolated from surface seawater of the Indian Ocean.</title>
        <authorList>
            <person name="Liu Y."/>
            <person name="Lai Q."/>
            <person name="Du J."/>
            <person name="Xu H."/>
            <person name="Jiang L."/>
            <person name="Shao Z."/>
        </authorList>
    </citation>
    <scope>NUCLEOTIDE SEQUENCE [LARGE SCALE GENOMIC DNA]</scope>
    <source>
        <strain evidence="12 13">13D2W-2</strain>
    </source>
</reference>
<dbReference type="PROSITE" id="PS50198">
    <property type="entry name" value="PPIC_PPIASE_2"/>
    <property type="match status" value="1"/>
</dbReference>
<keyword evidence="4 9" id="KW-0697">Rotamase</keyword>
<dbReference type="eggNOG" id="COG0760">
    <property type="taxonomic scope" value="Bacteria"/>
</dbReference>
<evidence type="ECO:0000256" key="8">
    <source>
        <dbReference type="ARBA" id="ARBA00031484"/>
    </source>
</evidence>
<name>A0A085TWC5_9RHOB</name>
<keyword evidence="3" id="KW-0574">Periplasm</keyword>
<sequence>MTMMTRLLTLLALVLTLPFAPRPALAQAGGSFAPVVTVNGMGVTDYEISQRQRFMELLNSAGTTRKDAEEALIQDRLRIWAGKQIGLQIDDQGVQKGMEEFAGRANMSAEEFTKALTQNGVDPNTFRDFVKAGVVWREVVRARFGPRVNISKADIDRAMRPESQTGKGVRVLISEAIIPAPPGREGEAMAAARQLSAARGEGAFAALARQYSATPSAGRGGRLDWMPIEKLPPQLRGQILGLKPGTATQPISLKGAVAVFMLRAIGDGAPSSGPTDLSYMTFALGQSGSEQARRLAARVARDVRSCNQLYTVAKGMPASALVSHEQVAQSQIPAVDGLALAHLDPGESEVMPRGGQDVLVMLCDRQVASGPDSTPPGRDQVRAALENKALEGFAKGYLADLEAEAVIVRK</sequence>
<protein>
    <recommendedName>
        <fullName evidence="1">Parvulin-like PPIase</fullName>
    </recommendedName>
    <alternativeName>
        <fullName evidence="7">Peptidyl-prolyl cis-trans isomerase plp</fullName>
    </alternativeName>
    <alternativeName>
        <fullName evidence="8">Rotamase plp</fullName>
    </alternativeName>
</protein>
<evidence type="ECO:0000256" key="1">
    <source>
        <dbReference type="ARBA" id="ARBA00018370"/>
    </source>
</evidence>
<keyword evidence="5" id="KW-0143">Chaperone</keyword>
<dbReference type="GO" id="GO:0003755">
    <property type="term" value="F:peptidyl-prolyl cis-trans isomerase activity"/>
    <property type="evidence" value="ECO:0007669"/>
    <property type="project" value="UniProtKB-KW"/>
</dbReference>
<dbReference type="InterPro" id="IPR046357">
    <property type="entry name" value="PPIase_dom_sf"/>
</dbReference>
<dbReference type="SUPFAM" id="SSF54534">
    <property type="entry name" value="FKBP-like"/>
    <property type="match status" value="1"/>
</dbReference>
<evidence type="ECO:0000313" key="12">
    <source>
        <dbReference type="EMBL" id="KFE35022.1"/>
    </source>
</evidence>
<dbReference type="Gene3D" id="1.10.4030.10">
    <property type="entry name" value="Porin chaperone SurA, peptide-binding domain"/>
    <property type="match status" value="1"/>
</dbReference>
<dbReference type="STRING" id="1317124.DW2_10674"/>
<dbReference type="InterPro" id="IPR027304">
    <property type="entry name" value="Trigger_fact/SurA_dom_sf"/>
</dbReference>
<evidence type="ECO:0000256" key="10">
    <source>
        <dbReference type="SAM" id="SignalP"/>
    </source>
</evidence>
<dbReference type="Gene3D" id="3.10.50.40">
    <property type="match status" value="1"/>
</dbReference>
<dbReference type="RefSeq" id="WP_051855888.1">
    <property type="nucleotide sequence ID" value="NZ_AQRC01000007.1"/>
</dbReference>
<keyword evidence="2 10" id="KW-0732">Signal</keyword>
<evidence type="ECO:0000256" key="9">
    <source>
        <dbReference type="PROSITE-ProRule" id="PRU00278"/>
    </source>
</evidence>
<dbReference type="InterPro" id="IPR015391">
    <property type="entry name" value="SurA_N"/>
</dbReference>
<feature type="signal peptide" evidence="10">
    <location>
        <begin position="1"/>
        <end position="26"/>
    </location>
</feature>
<dbReference type="EMBL" id="AQRC01000007">
    <property type="protein sequence ID" value="KFE35022.1"/>
    <property type="molecule type" value="Genomic_DNA"/>
</dbReference>
<organism evidence="12 13">
    <name type="scientific">Thioclava atlantica</name>
    <dbReference type="NCBI Taxonomy" id="1317124"/>
    <lineage>
        <taxon>Bacteria</taxon>
        <taxon>Pseudomonadati</taxon>
        <taxon>Pseudomonadota</taxon>
        <taxon>Alphaproteobacteria</taxon>
        <taxon>Rhodobacterales</taxon>
        <taxon>Paracoccaceae</taxon>
        <taxon>Thioclava</taxon>
    </lineage>
</organism>
<evidence type="ECO:0000313" key="13">
    <source>
        <dbReference type="Proteomes" id="UP000028607"/>
    </source>
</evidence>
<dbReference type="PANTHER" id="PTHR47637:SF1">
    <property type="entry name" value="CHAPERONE SURA"/>
    <property type="match status" value="1"/>
</dbReference>
<evidence type="ECO:0000256" key="6">
    <source>
        <dbReference type="ARBA" id="ARBA00023235"/>
    </source>
</evidence>
<dbReference type="Proteomes" id="UP000028607">
    <property type="component" value="Unassembled WGS sequence"/>
</dbReference>
<keyword evidence="6 9" id="KW-0413">Isomerase</keyword>
<evidence type="ECO:0000256" key="4">
    <source>
        <dbReference type="ARBA" id="ARBA00023110"/>
    </source>
</evidence>
<feature type="chain" id="PRO_5007756029" description="Parvulin-like PPIase" evidence="10">
    <location>
        <begin position="27"/>
        <end position="410"/>
    </location>
</feature>